<dbReference type="Proteomes" id="UP000000267">
    <property type="component" value="Unassembled WGS sequence"/>
</dbReference>
<protein>
    <recommendedName>
        <fullName evidence="6">Zn(2)-C6 fungal-type domain-containing protein</fullName>
    </recommendedName>
</protein>
<keyword evidence="2" id="KW-0479">Metal-binding</keyword>
<evidence type="ECO:0000256" key="5">
    <source>
        <dbReference type="SAM" id="Phobius"/>
    </source>
</evidence>
<dbReference type="PROSITE" id="PS50048">
    <property type="entry name" value="ZN2_CY6_FUNGAL_2"/>
    <property type="match status" value="1"/>
</dbReference>
<dbReference type="InParanoid" id="A7TJG2"/>
<evidence type="ECO:0000256" key="4">
    <source>
        <dbReference type="ARBA" id="ARBA00023242"/>
    </source>
</evidence>
<feature type="transmembrane region" description="Helical" evidence="5">
    <location>
        <begin position="194"/>
        <end position="212"/>
    </location>
</feature>
<dbReference type="SUPFAM" id="SSF57701">
    <property type="entry name" value="Zn2/Cys6 DNA-binding domain"/>
    <property type="match status" value="1"/>
</dbReference>
<reference evidence="7 8" key="1">
    <citation type="journal article" date="2007" name="Proc. Natl. Acad. Sci. U.S.A.">
        <title>Independent sorting-out of thousands of duplicated gene pairs in two yeast species descended from a whole-genome duplication.</title>
        <authorList>
            <person name="Scannell D.R."/>
            <person name="Frank A.C."/>
            <person name="Conant G.C."/>
            <person name="Byrne K.P."/>
            <person name="Woolfit M."/>
            <person name="Wolfe K.H."/>
        </authorList>
    </citation>
    <scope>NUCLEOTIDE SEQUENCE [LARGE SCALE GENOMIC DNA]</scope>
    <source>
        <strain evidence="8">ATCC 22028 / DSM 70294 / BCRC 21397 / CBS 2163 / NBRC 10782 / NRRL Y-8283 / UCD 57-17</strain>
    </source>
</reference>
<dbReference type="InterPro" id="IPR036864">
    <property type="entry name" value="Zn2-C6_fun-type_DNA-bd_sf"/>
</dbReference>
<evidence type="ECO:0000256" key="3">
    <source>
        <dbReference type="ARBA" id="ARBA00022833"/>
    </source>
</evidence>
<name>A7TJG2_VANPO</name>
<dbReference type="CDD" id="cd12148">
    <property type="entry name" value="fungal_TF_MHR"/>
    <property type="match status" value="1"/>
</dbReference>
<dbReference type="InterPro" id="IPR001138">
    <property type="entry name" value="Zn2Cys6_DnaBD"/>
</dbReference>
<dbReference type="EMBL" id="DS480401">
    <property type="protein sequence ID" value="EDO17612.1"/>
    <property type="molecule type" value="Genomic_DNA"/>
</dbReference>
<dbReference type="Pfam" id="PF00172">
    <property type="entry name" value="Zn_clus"/>
    <property type="match status" value="1"/>
</dbReference>
<dbReference type="GO" id="GO:0006351">
    <property type="term" value="P:DNA-templated transcription"/>
    <property type="evidence" value="ECO:0007669"/>
    <property type="project" value="InterPro"/>
</dbReference>
<dbReference type="AlphaFoldDB" id="A7TJG2"/>
<dbReference type="OrthoDB" id="5121955at2759"/>
<keyword evidence="5" id="KW-0812">Transmembrane</keyword>
<dbReference type="Pfam" id="PF04082">
    <property type="entry name" value="Fungal_trans"/>
    <property type="match status" value="1"/>
</dbReference>
<keyword evidence="5" id="KW-0472">Membrane</keyword>
<dbReference type="Gene3D" id="4.10.240.10">
    <property type="entry name" value="Zn(2)-C6 fungal-type DNA-binding domain"/>
    <property type="match status" value="1"/>
</dbReference>
<dbReference type="PANTHER" id="PTHR31001">
    <property type="entry name" value="UNCHARACTERIZED TRANSCRIPTIONAL REGULATORY PROTEIN"/>
    <property type="match status" value="1"/>
</dbReference>
<dbReference type="InterPro" id="IPR050613">
    <property type="entry name" value="Sec_Metabolite_Reg"/>
</dbReference>
<evidence type="ECO:0000256" key="2">
    <source>
        <dbReference type="ARBA" id="ARBA00022723"/>
    </source>
</evidence>
<dbReference type="GeneID" id="5545846"/>
<dbReference type="PhylomeDB" id="A7TJG2"/>
<keyword evidence="8" id="KW-1185">Reference proteome</keyword>
<keyword evidence="4" id="KW-0539">Nucleus</keyword>
<sequence length="649" mass="75333">MSGRKKITRRRKIRSCHYCYSHKLKCDKKEPCSSCLAIGDTTECIYGFSKESEDSNNDIDNELGEQSRNNQVRKCQKLNKNSNTAVLFKSKYFYPFFASSINDKILLAESYGQFSLTNNFTRNPIHNFNRYSNKHIDIDGVLQLLPSSKQLTINELSLYMKNVHPIIPIIDQNIVLDMIDDIYNSVNNDREVSALYLILIMAILFCISYANVASGATKNLYLCDSYYSAYKYLLDEAEFPFKQYSESLQAYLLVNFIIDPNMVQAPGYSSMLVRIGQQLGLHTMNLDVPMDTYHLKLLWNFILYVEGSSSVVCGLPFSASKLLLNAVPLYDTDVRKSDYSFPVEFTLGRIKINKLFYDVMELSQRKDIIKPEYLILEKNIDRLYDEINNLNVSIKVRQPDYADYFISTLNVFMYRLHLRHSALICLQDEKDKMVNKLSRELTPVQSSEILNIFDTAVTFQDDIIPISILLLLQTYKRLIQNNVKSFLWYTKGSTVMQYLFIVMKDIYQSPDKSFHLETFPISARKLIGDDIKEVIRVNPVLFKYVLVESLIKLLERKLASLWNNQDLYNFFVIKTVKETLWTERESFLNANKSEMCRLMGVTLFSVGHSHLYDLASIDFTELLKQWQSGNNVVQMEKVLTNWLGDFANF</sequence>
<keyword evidence="3" id="KW-0862">Zinc</keyword>
<comment type="subcellular location">
    <subcellularLocation>
        <location evidence="1">Nucleus</location>
    </subcellularLocation>
</comment>
<dbReference type="eggNOG" id="ENOG502S5V9">
    <property type="taxonomic scope" value="Eukaryota"/>
</dbReference>
<dbReference type="SMART" id="SM00066">
    <property type="entry name" value="GAL4"/>
    <property type="match status" value="1"/>
</dbReference>
<dbReference type="STRING" id="436907.A7TJG2"/>
<dbReference type="GO" id="GO:0005634">
    <property type="term" value="C:nucleus"/>
    <property type="evidence" value="ECO:0007669"/>
    <property type="project" value="UniProtKB-SubCell"/>
</dbReference>
<evidence type="ECO:0000313" key="8">
    <source>
        <dbReference type="Proteomes" id="UP000000267"/>
    </source>
</evidence>
<evidence type="ECO:0000259" key="6">
    <source>
        <dbReference type="PROSITE" id="PS50048"/>
    </source>
</evidence>
<organism evidence="8">
    <name type="scientific">Vanderwaltozyma polyspora (strain ATCC 22028 / DSM 70294 / BCRC 21397 / CBS 2163 / NBRC 10782 / NRRL Y-8283 / UCD 57-17)</name>
    <name type="common">Kluyveromyces polysporus</name>
    <dbReference type="NCBI Taxonomy" id="436907"/>
    <lineage>
        <taxon>Eukaryota</taxon>
        <taxon>Fungi</taxon>
        <taxon>Dikarya</taxon>
        <taxon>Ascomycota</taxon>
        <taxon>Saccharomycotina</taxon>
        <taxon>Saccharomycetes</taxon>
        <taxon>Saccharomycetales</taxon>
        <taxon>Saccharomycetaceae</taxon>
        <taxon>Vanderwaltozyma</taxon>
    </lineage>
</organism>
<dbReference type="GO" id="GO:0008270">
    <property type="term" value="F:zinc ion binding"/>
    <property type="evidence" value="ECO:0007669"/>
    <property type="project" value="InterPro"/>
</dbReference>
<dbReference type="RefSeq" id="XP_001645470.1">
    <property type="nucleotide sequence ID" value="XM_001645420.1"/>
</dbReference>
<evidence type="ECO:0000256" key="1">
    <source>
        <dbReference type="ARBA" id="ARBA00004123"/>
    </source>
</evidence>
<dbReference type="InterPro" id="IPR007219">
    <property type="entry name" value="XnlR_reg_dom"/>
</dbReference>
<evidence type="ECO:0000313" key="7">
    <source>
        <dbReference type="EMBL" id="EDO17612.1"/>
    </source>
</evidence>
<gene>
    <name evidence="7" type="ORF">Kpol_1061p37</name>
</gene>
<feature type="domain" description="Zn(2)-C6 fungal-type" evidence="6">
    <location>
        <begin position="15"/>
        <end position="46"/>
    </location>
</feature>
<dbReference type="OMA" id="GSTVMQY"/>
<dbReference type="HOGENOM" id="CLU_400121_0_0_1"/>
<dbReference type="KEGG" id="vpo:Kpol_1061p37"/>
<keyword evidence="5" id="KW-1133">Transmembrane helix</keyword>
<proteinExistence type="predicted"/>
<dbReference type="GO" id="GO:0003677">
    <property type="term" value="F:DNA binding"/>
    <property type="evidence" value="ECO:0007669"/>
    <property type="project" value="InterPro"/>
</dbReference>
<dbReference type="GO" id="GO:0000981">
    <property type="term" value="F:DNA-binding transcription factor activity, RNA polymerase II-specific"/>
    <property type="evidence" value="ECO:0007669"/>
    <property type="project" value="InterPro"/>
</dbReference>
<dbReference type="CDD" id="cd00067">
    <property type="entry name" value="GAL4"/>
    <property type="match status" value="1"/>
</dbReference>
<accession>A7TJG2</accession>